<dbReference type="InterPro" id="IPR018357">
    <property type="entry name" value="Hexapep_transf_CS"/>
</dbReference>
<reference evidence="3" key="1">
    <citation type="submission" date="2016-10" db="EMBL/GenBank/DDBJ databases">
        <title>Sequence of Gallionella enrichment culture.</title>
        <authorList>
            <person name="Poehlein A."/>
            <person name="Muehling M."/>
            <person name="Daniel R."/>
        </authorList>
    </citation>
    <scope>NUCLEOTIDE SEQUENCE</scope>
</reference>
<comment type="caution">
    <text evidence="3">The sequence shown here is derived from an EMBL/GenBank/DDBJ whole genome shotgun (WGS) entry which is preliminary data.</text>
</comment>
<dbReference type="GO" id="GO:0008811">
    <property type="term" value="F:chloramphenicol O-acetyltransferase activity"/>
    <property type="evidence" value="ECO:0007669"/>
    <property type="project" value="UniProtKB-EC"/>
</dbReference>
<dbReference type="SUPFAM" id="SSF51161">
    <property type="entry name" value="Trimeric LpxA-like enzymes"/>
    <property type="match status" value="1"/>
</dbReference>
<gene>
    <name evidence="3" type="primary">cat</name>
    <name evidence="3" type="ORF">GALL_404170</name>
</gene>
<keyword evidence="3" id="KW-0012">Acyltransferase</keyword>
<keyword evidence="1 3" id="KW-0808">Transferase</keyword>
<protein>
    <submittedName>
        <fullName evidence="3">Chloramphenicol acetyltransferase</fullName>
        <ecNumber evidence="3">2.3.1.28</ecNumber>
    </submittedName>
</protein>
<dbReference type="InterPro" id="IPR017694">
    <property type="entry name" value="Phosphonate_tfrase_rpt"/>
</dbReference>
<accession>A0A1J5Q3J3</accession>
<evidence type="ECO:0000256" key="1">
    <source>
        <dbReference type="ARBA" id="ARBA00022679"/>
    </source>
</evidence>
<dbReference type="EMBL" id="MLJW01001513">
    <property type="protein sequence ID" value="OIQ77888.1"/>
    <property type="molecule type" value="Genomic_DNA"/>
</dbReference>
<evidence type="ECO:0000313" key="3">
    <source>
        <dbReference type="EMBL" id="OIQ77888.1"/>
    </source>
</evidence>
<dbReference type="Gene3D" id="2.160.10.10">
    <property type="entry name" value="Hexapeptide repeat proteins"/>
    <property type="match status" value="1"/>
</dbReference>
<name>A0A1J5Q3J3_9ZZZZ</name>
<dbReference type="InterPro" id="IPR050179">
    <property type="entry name" value="Trans_hexapeptide_repeat"/>
</dbReference>
<evidence type="ECO:0000256" key="2">
    <source>
        <dbReference type="SAM" id="MobiDB-lite"/>
    </source>
</evidence>
<dbReference type="Pfam" id="PF00132">
    <property type="entry name" value="Hexapep"/>
    <property type="match status" value="1"/>
</dbReference>
<dbReference type="InterPro" id="IPR011004">
    <property type="entry name" value="Trimer_LpxA-like_sf"/>
</dbReference>
<proteinExistence type="predicted"/>
<dbReference type="CDD" id="cd03349">
    <property type="entry name" value="LbH_XAT"/>
    <property type="match status" value="1"/>
</dbReference>
<organism evidence="3">
    <name type="scientific">mine drainage metagenome</name>
    <dbReference type="NCBI Taxonomy" id="410659"/>
    <lineage>
        <taxon>unclassified sequences</taxon>
        <taxon>metagenomes</taxon>
        <taxon>ecological metagenomes</taxon>
    </lineage>
</organism>
<dbReference type="PROSITE" id="PS00101">
    <property type="entry name" value="HEXAPEP_TRANSFERASES"/>
    <property type="match status" value="1"/>
</dbReference>
<dbReference type="NCBIfam" id="TIGR03308">
    <property type="entry name" value="phn_thr-fam"/>
    <property type="match status" value="1"/>
</dbReference>
<feature type="region of interest" description="Disordered" evidence="2">
    <location>
        <begin position="1"/>
        <end position="26"/>
    </location>
</feature>
<dbReference type="PANTHER" id="PTHR43300">
    <property type="entry name" value="ACETYLTRANSFERASE"/>
    <property type="match status" value="1"/>
</dbReference>
<sequence length="222" mass="24906">MQRINCGTPEDPWSAERSLTPTPEIDPSSWVRESDFGRYTYLGPRSSVAESRLDDYSYAMGDNQIAHTRIGKFCNIATHVRINPSNHPWWRATLHHFTYRSASHGFSLEDDAEFFDWRRQDQVTIGPDVWIGHGALVMPGVTIGAGAAIGSGAVVTHDVPPYAIVVGVPARVLRYRCDPATADTLQQIAWWDWSREQLDAALPDFRALNIEAFAEKYLNFAA</sequence>
<dbReference type="EC" id="2.3.1.28" evidence="3"/>
<dbReference type="AlphaFoldDB" id="A0A1J5Q3J3"/>
<dbReference type="InterPro" id="IPR001451">
    <property type="entry name" value="Hexapep"/>
</dbReference>
<dbReference type="PANTHER" id="PTHR43300:SF11">
    <property type="entry name" value="ACETYLTRANSFERASE RV3034C-RELATED"/>
    <property type="match status" value="1"/>
</dbReference>